<dbReference type="PANTHER" id="PTHR48106:SF18">
    <property type="entry name" value="QUINONE OXIDOREDUCTASE PIG3"/>
    <property type="match status" value="1"/>
</dbReference>
<proteinExistence type="predicted"/>
<feature type="domain" description="Enoyl reductase (ER)" evidence="4">
    <location>
        <begin position="159"/>
        <end position="477"/>
    </location>
</feature>
<feature type="region of interest" description="Disordered" evidence="3">
    <location>
        <begin position="78"/>
        <end position="101"/>
    </location>
</feature>
<reference evidence="5" key="2">
    <citation type="submission" date="2025-08" db="UniProtKB">
        <authorList>
            <consortium name="Ensembl"/>
        </authorList>
    </citation>
    <scope>IDENTIFICATION</scope>
</reference>
<dbReference type="InterPro" id="IPR036291">
    <property type="entry name" value="NAD(P)-bd_dom_sf"/>
</dbReference>
<dbReference type="Gene3D" id="3.90.180.10">
    <property type="entry name" value="Medium-chain alcohol dehydrogenases, catalytic domain"/>
    <property type="match status" value="1"/>
</dbReference>
<dbReference type="Proteomes" id="UP000008225">
    <property type="component" value="Chromosome 14"/>
</dbReference>
<dbReference type="Ensembl" id="ENSCJAT00000117556.1">
    <property type="protein sequence ID" value="ENSCJAP00000081295.1"/>
    <property type="gene ID" value="ENSCJAG00000007734.5"/>
</dbReference>
<reference evidence="5" key="3">
    <citation type="submission" date="2025-09" db="UniProtKB">
        <authorList>
            <consortium name="Ensembl"/>
        </authorList>
    </citation>
    <scope>IDENTIFICATION</scope>
</reference>
<dbReference type="FunFam" id="3.40.50.720:FF:000314">
    <property type="entry name" value="Quinone oxidoreductase PIG3"/>
    <property type="match status" value="1"/>
</dbReference>
<dbReference type="PANTHER" id="PTHR48106">
    <property type="entry name" value="QUINONE OXIDOREDUCTASE PIG3-RELATED"/>
    <property type="match status" value="1"/>
</dbReference>
<dbReference type="Gene3D" id="3.40.50.720">
    <property type="entry name" value="NAD(P)-binding Rossmann-like Domain"/>
    <property type="match status" value="1"/>
</dbReference>
<dbReference type="InterPro" id="IPR020843">
    <property type="entry name" value="ER"/>
</dbReference>
<keyword evidence="6" id="KW-1185">Reference proteome</keyword>
<organism evidence="5 6">
    <name type="scientific">Callithrix jacchus</name>
    <name type="common">White-tufted-ear marmoset</name>
    <name type="synonym">Simia Jacchus</name>
    <dbReference type="NCBI Taxonomy" id="9483"/>
    <lineage>
        <taxon>Eukaryota</taxon>
        <taxon>Metazoa</taxon>
        <taxon>Chordata</taxon>
        <taxon>Craniata</taxon>
        <taxon>Vertebrata</taxon>
        <taxon>Euteleostomi</taxon>
        <taxon>Mammalia</taxon>
        <taxon>Eutheria</taxon>
        <taxon>Euarchontoglires</taxon>
        <taxon>Primates</taxon>
        <taxon>Haplorrhini</taxon>
        <taxon>Platyrrhini</taxon>
        <taxon>Cebidae</taxon>
        <taxon>Callitrichinae</taxon>
        <taxon>Callithrix</taxon>
        <taxon>Callithrix</taxon>
    </lineage>
</organism>
<evidence type="ECO:0000313" key="6">
    <source>
        <dbReference type="Proteomes" id="UP000008225"/>
    </source>
</evidence>
<evidence type="ECO:0000256" key="2">
    <source>
        <dbReference type="ARBA" id="ARBA00023002"/>
    </source>
</evidence>
<dbReference type="GO" id="GO:0042803">
    <property type="term" value="F:protein homodimerization activity"/>
    <property type="evidence" value="ECO:0007669"/>
    <property type="project" value="Ensembl"/>
</dbReference>
<evidence type="ECO:0000259" key="4">
    <source>
        <dbReference type="SMART" id="SM00829"/>
    </source>
</evidence>
<keyword evidence="2" id="KW-0560">Oxidoreductase</keyword>
<gene>
    <name evidence="5" type="primary">TP53I3</name>
</gene>
<dbReference type="GO" id="GO:0070402">
    <property type="term" value="F:NADPH binding"/>
    <property type="evidence" value="ECO:0007669"/>
    <property type="project" value="Ensembl"/>
</dbReference>
<dbReference type="Pfam" id="PF00107">
    <property type="entry name" value="ADH_zinc_N"/>
    <property type="match status" value="1"/>
</dbReference>
<dbReference type="Pfam" id="PF08240">
    <property type="entry name" value="ADH_N"/>
    <property type="match status" value="1"/>
</dbReference>
<dbReference type="InterPro" id="IPR013149">
    <property type="entry name" value="ADH-like_C"/>
</dbReference>
<dbReference type="CDD" id="cd05276">
    <property type="entry name" value="p53_inducible_oxidoreductase"/>
    <property type="match status" value="1"/>
</dbReference>
<name>A0A8I3VXY7_CALJA</name>
<evidence type="ECO:0000256" key="1">
    <source>
        <dbReference type="ARBA" id="ARBA00022857"/>
    </source>
</evidence>
<dbReference type="AlphaFoldDB" id="A0A8I3VXY7"/>
<evidence type="ECO:0000256" key="3">
    <source>
        <dbReference type="SAM" id="MobiDB-lite"/>
    </source>
</evidence>
<dbReference type="InterPro" id="IPR014189">
    <property type="entry name" value="Quinone_OxRdtase_PIG3"/>
</dbReference>
<dbReference type="SUPFAM" id="SSF51735">
    <property type="entry name" value="NAD(P)-binding Rossmann-fold domains"/>
    <property type="match status" value="1"/>
</dbReference>
<accession>A0A8I3VXY7</accession>
<keyword evidence="1" id="KW-0521">NADP</keyword>
<dbReference type="GO" id="GO:0003960">
    <property type="term" value="F:quinone reductase (NADPH) activity"/>
    <property type="evidence" value="ECO:0007669"/>
    <property type="project" value="Ensembl"/>
</dbReference>
<protein>
    <submittedName>
        <fullName evidence="5">Tumor protein p53 inducible protein 3</fullName>
    </submittedName>
</protein>
<dbReference type="SMART" id="SM00829">
    <property type="entry name" value="PKS_ER"/>
    <property type="match status" value="1"/>
</dbReference>
<reference evidence="5 6" key="1">
    <citation type="submission" date="2009-03" db="EMBL/GenBank/DDBJ databases">
        <authorList>
            <person name="Warren W."/>
            <person name="Ye L."/>
            <person name="Minx P."/>
            <person name="Worley K."/>
            <person name="Gibbs R."/>
            <person name="Wilson R.K."/>
        </authorList>
    </citation>
    <scope>NUCLEOTIDE SEQUENCE [LARGE SCALE GENOMIC DNA]</scope>
</reference>
<dbReference type="SUPFAM" id="SSF50129">
    <property type="entry name" value="GroES-like"/>
    <property type="match status" value="1"/>
</dbReference>
<dbReference type="GO" id="GO:0048038">
    <property type="term" value="F:quinone binding"/>
    <property type="evidence" value="ECO:0007669"/>
    <property type="project" value="Ensembl"/>
</dbReference>
<evidence type="ECO:0000313" key="5">
    <source>
        <dbReference type="Ensembl" id="ENSCJAP00000081295.1"/>
    </source>
</evidence>
<dbReference type="NCBIfam" id="TIGR02824">
    <property type="entry name" value="quinone_pig3"/>
    <property type="match status" value="1"/>
</dbReference>
<sequence>MCQKPGLAWKMDQSACQEVGSRSLERGKFPLLAVRARIVFSAKLRERLFFYRLKGQENLICLLLTLRFKGGRRKGKRGRVVLLGPTPPAAQNPAVHSSGGRGSPGALGLGLCYWDPQEPEPLSAARKVARPGFGSAIPLPAVPTCVPENMLAVHFDKPGGPENLYVKEVDKPSPGEGEVLLKVAASALNRADLMQRQGQYDPPPGASNILGLEASGHVAELGPGCQGHWKIGDAAMALLPGGGQAQYVTVPEGLLMPIPEGLTLLQAAAIPEAWLTAFQLLHLVGNVQAGHHVLIHAGLSGVGTAAIQLTRMAGAIPLVTAGSQQKLQMAEKLGAAAGFNYKEEDFSEATLKFTKGAGVNLILDCIGGSYWEKNVNCLALDGRWVLYGLIGGADINGPLLSKLLFKRGSLITSLLRSRDNKYKQMLVNAFTEQILPHFSKEGPQRLLPVLDRIYPVTEIQEAHKYMETNKNMGKIVLEVPQ</sequence>
<dbReference type="GeneTree" id="ENSGT00940000161217"/>
<dbReference type="OMA" id="RGGYPVP"/>
<dbReference type="InterPro" id="IPR013154">
    <property type="entry name" value="ADH-like_N"/>
</dbReference>
<dbReference type="InterPro" id="IPR011032">
    <property type="entry name" value="GroES-like_sf"/>
</dbReference>
<dbReference type="GO" id="GO:0006739">
    <property type="term" value="P:NADP+ metabolic process"/>
    <property type="evidence" value="ECO:0007669"/>
    <property type="project" value="Ensembl"/>
</dbReference>